<protein>
    <recommendedName>
        <fullName evidence="13">Leucine-rich repeat-containing N-terminal plant-type domain-containing protein</fullName>
    </recommendedName>
</protein>
<dbReference type="GO" id="GO:0005886">
    <property type="term" value="C:plasma membrane"/>
    <property type="evidence" value="ECO:0007669"/>
    <property type="project" value="UniProtKB-SubCell"/>
</dbReference>
<keyword evidence="4" id="KW-0433">Leucine-rich repeat</keyword>
<evidence type="ECO:0000256" key="7">
    <source>
        <dbReference type="ARBA" id="ARBA00022737"/>
    </source>
</evidence>
<dbReference type="InterPro" id="IPR046956">
    <property type="entry name" value="RLP23-like"/>
</dbReference>
<name>A0AAV7EZH3_ARIFI</name>
<evidence type="ECO:0000256" key="1">
    <source>
        <dbReference type="ARBA" id="ARBA00004251"/>
    </source>
</evidence>
<feature type="chain" id="PRO_5043944582" description="Leucine-rich repeat-containing N-terminal plant-type domain-containing protein" evidence="12">
    <location>
        <begin position="23"/>
        <end position="1109"/>
    </location>
</feature>
<evidence type="ECO:0000256" key="4">
    <source>
        <dbReference type="ARBA" id="ARBA00022614"/>
    </source>
</evidence>
<dbReference type="PRINTS" id="PR00019">
    <property type="entry name" value="LEURICHRPT"/>
</dbReference>
<dbReference type="InterPro" id="IPR032675">
    <property type="entry name" value="LRR_dom_sf"/>
</dbReference>
<feature type="transmembrane region" description="Helical" evidence="11">
    <location>
        <begin position="999"/>
        <end position="1020"/>
    </location>
</feature>
<dbReference type="PANTHER" id="PTHR48061:SF2">
    <property type="entry name" value="RECEPTOR LIKE PROTEIN 30-LIKE"/>
    <property type="match status" value="1"/>
</dbReference>
<dbReference type="AlphaFoldDB" id="A0AAV7EZH3"/>
<comment type="subcellular location">
    <subcellularLocation>
        <location evidence="1">Cell membrane</location>
        <topology evidence="1">Single-pass type I membrane protein</topology>
    </subcellularLocation>
</comment>
<keyword evidence="3" id="KW-1003">Cell membrane</keyword>
<dbReference type="InterPro" id="IPR003591">
    <property type="entry name" value="Leu-rich_rpt_typical-subtyp"/>
</dbReference>
<keyword evidence="8 11" id="KW-1133">Transmembrane helix</keyword>
<evidence type="ECO:0000256" key="6">
    <source>
        <dbReference type="ARBA" id="ARBA00022729"/>
    </source>
</evidence>
<dbReference type="SUPFAM" id="SSF52058">
    <property type="entry name" value="L domain-like"/>
    <property type="match status" value="3"/>
</dbReference>
<evidence type="ECO:0000256" key="2">
    <source>
        <dbReference type="ARBA" id="ARBA00009592"/>
    </source>
</evidence>
<dbReference type="InterPro" id="IPR001611">
    <property type="entry name" value="Leu-rich_rpt"/>
</dbReference>
<evidence type="ECO:0000256" key="3">
    <source>
        <dbReference type="ARBA" id="ARBA00022475"/>
    </source>
</evidence>
<dbReference type="Pfam" id="PF00560">
    <property type="entry name" value="LRR_1"/>
    <property type="match status" value="10"/>
</dbReference>
<keyword evidence="5 11" id="KW-0812">Transmembrane</keyword>
<keyword evidence="7" id="KW-0677">Repeat</keyword>
<dbReference type="PROSITE" id="PS51450">
    <property type="entry name" value="LRR"/>
    <property type="match status" value="1"/>
</dbReference>
<feature type="domain" description="Leucine-rich repeat-containing N-terminal plant-type" evidence="13">
    <location>
        <begin position="26"/>
        <end position="65"/>
    </location>
</feature>
<sequence>MTPLFLLPFLINCFFFFQRVSPACIDGQASALLRLKQSFVNVSALGSWDSTNEDCCRNWMGVACDPNGGFVNALDLSGLSLSLSPSAGNWEPLLNLTGLESLNLAFNSFNSTFPADLHRLRQLKRLNFSNAGFFGQIPMQVARITTLLSLDLSVFSLFSSVYPTLEDPDFRTFAEGLANVEQLYLDGLNLSAYRTEWCDVVASALPKLRVLSLSGCAITGPLRPSLLNLTGLRALRLDNNNLSSPVPHFLSNFSSLTSLRLSSCHLVGEFPETIFRMQGLKILDLAANRNLTGRLPEFSDKNSFQELTLKGTKFGGQLPSSIGKLAFLSNLELTGLSFSGQLPSSLGNLTSLVYLDLSSNNFTGMIPPLAKLKHLVKLDLSSNSLSGRIPDIGNEFMNLTEISLHNNSINASIPPSLFTLPSLQTLLLGQNRISGGIGHFANANLSRLTTVDLSYNCLQGPIPKSLFELSKLKVLKLSSNNFSGEVSFSWFQNIVNLSALELSDNRFWVSGSHSRFASFPQFSTLKLGSCGLNRLPEFLIDQKQLKDLDLSENRISGQIPEWIWKNPLNRLNLSMNTFRSLEKSSSHIFSKHLTVLDLHSNRLQGPVPLPPKSSIIVDYSDNRFSSVIPTEIGSFVTSTIFFSLSRNNLQGEIPESICNASFLKVLDLSGNRLNGSIPPCLGKRKNAPLIVLNLRGNLISGAIPENFSEGCRLRTLDLNGNRLQGRLPLSLKNCKDLEVLNLGNNMLEGRFPWRLGNLTRLRVLVLRKNRFSGSIQHHHSEGFKMLQIVDLSSNNFSGDLPHETIERWTAMVPNIDDDISGRAHHVIQSKVFKLTPIYYRDTVNVTSKGLDMELVKILTIFTSLDLSNNNFTGTIPDVIGNLSLLYVLNLSRNALSGPIPASIANLTELESLDLSHNQLFAMIPAALIQLSFLSFLNLSYNRLEGAIPQGRQFLTFSASSFEHNPGLCGQPLSIKCSSAPGPESEESETQSAQEIDWEIIVIGVGFGVGIGITLGPLAFWRKGREWFNKRADRVYFAIFPAWMFSLLWWNDGKVDAEEDSARHHGSVSAEEEESGERRFCVFCTQIDETGARIIHNICWCKSSPPFSPD</sequence>
<keyword evidence="9 11" id="KW-0472">Membrane</keyword>
<dbReference type="PANTHER" id="PTHR48061">
    <property type="entry name" value="LEUCINE-RICH REPEAT RECEPTOR PROTEIN KINASE EMS1-LIKE-RELATED"/>
    <property type="match status" value="1"/>
</dbReference>
<evidence type="ECO:0000256" key="8">
    <source>
        <dbReference type="ARBA" id="ARBA00022989"/>
    </source>
</evidence>
<organism evidence="14 15">
    <name type="scientific">Aristolochia fimbriata</name>
    <name type="common">White veined hardy Dutchman's pipe vine</name>
    <dbReference type="NCBI Taxonomy" id="158543"/>
    <lineage>
        <taxon>Eukaryota</taxon>
        <taxon>Viridiplantae</taxon>
        <taxon>Streptophyta</taxon>
        <taxon>Embryophyta</taxon>
        <taxon>Tracheophyta</taxon>
        <taxon>Spermatophyta</taxon>
        <taxon>Magnoliopsida</taxon>
        <taxon>Magnoliidae</taxon>
        <taxon>Piperales</taxon>
        <taxon>Aristolochiaceae</taxon>
        <taxon>Aristolochia</taxon>
    </lineage>
</organism>
<comment type="similarity">
    <text evidence="2">Belongs to the RLP family.</text>
</comment>
<accession>A0AAV7EZH3</accession>
<dbReference type="Pfam" id="PF13855">
    <property type="entry name" value="LRR_8"/>
    <property type="match status" value="2"/>
</dbReference>
<proteinExistence type="inferred from homology"/>
<keyword evidence="15" id="KW-1185">Reference proteome</keyword>
<dbReference type="FunFam" id="3.80.10.10:FF:000041">
    <property type="entry name" value="LRR receptor-like serine/threonine-protein kinase ERECTA"/>
    <property type="match status" value="1"/>
</dbReference>
<keyword evidence="6 12" id="KW-0732">Signal</keyword>
<evidence type="ECO:0000256" key="5">
    <source>
        <dbReference type="ARBA" id="ARBA00022692"/>
    </source>
</evidence>
<evidence type="ECO:0000256" key="10">
    <source>
        <dbReference type="ARBA" id="ARBA00023180"/>
    </source>
</evidence>
<dbReference type="Gene3D" id="3.80.10.10">
    <property type="entry name" value="Ribonuclease Inhibitor"/>
    <property type="match status" value="6"/>
</dbReference>
<dbReference type="FunFam" id="3.80.10.10:FF:000095">
    <property type="entry name" value="LRR receptor-like serine/threonine-protein kinase GSO1"/>
    <property type="match status" value="3"/>
</dbReference>
<evidence type="ECO:0000259" key="13">
    <source>
        <dbReference type="Pfam" id="PF08263"/>
    </source>
</evidence>
<comment type="caution">
    <text evidence="14">The sequence shown here is derived from an EMBL/GenBank/DDBJ whole genome shotgun (WGS) entry which is preliminary data.</text>
</comment>
<reference evidence="14 15" key="1">
    <citation type="submission" date="2021-07" db="EMBL/GenBank/DDBJ databases">
        <title>The Aristolochia fimbriata genome: insights into angiosperm evolution, floral development and chemical biosynthesis.</title>
        <authorList>
            <person name="Jiao Y."/>
        </authorList>
    </citation>
    <scope>NUCLEOTIDE SEQUENCE [LARGE SCALE GENOMIC DNA]</scope>
    <source>
        <strain evidence="14">IBCAS-2021</strain>
        <tissue evidence="14">Leaf</tissue>
    </source>
</reference>
<keyword evidence="10" id="KW-0325">Glycoprotein</keyword>
<evidence type="ECO:0000256" key="12">
    <source>
        <dbReference type="SAM" id="SignalP"/>
    </source>
</evidence>
<dbReference type="Proteomes" id="UP000825729">
    <property type="component" value="Unassembled WGS sequence"/>
</dbReference>
<feature type="transmembrane region" description="Helical" evidence="11">
    <location>
        <begin position="1032"/>
        <end position="1049"/>
    </location>
</feature>
<evidence type="ECO:0000313" key="15">
    <source>
        <dbReference type="Proteomes" id="UP000825729"/>
    </source>
</evidence>
<evidence type="ECO:0000256" key="9">
    <source>
        <dbReference type="ARBA" id="ARBA00023136"/>
    </source>
</evidence>
<evidence type="ECO:0000313" key="14">
    <source>
        <dbReference type="EMBL" id="KAG9453535.1"/>
    </source>
</evidence>
<evidence type="ECO:0000256" key="11">
    <source>
        <dbReference type="SAM" id="Phobius"/>
    </source>
</evidence>
<dbReference type="EMBL" id="JAINDJ010000003">
    <property type="protein sequence ID" value="KAG9453535.1"/>
    <property type="molecule type" value="Genomic_DNA"/>
</dbReference>
<feature type="signal peptide" evidence="12">
    <location>
        <begin position="1"/>
        <end position="22"/>
    </location>
</feature>
<dbReference type="Pfam" id="PF08263">
    <property type="entry name" value="LRRNT_2"/>
    <property type="match status" value="1"/>
</dbReference>
<dbReference type="SMART" id="SM00369">
    <property type="entry name" value="LRR_TYP"/>
    <property type="match status" value="11"/>
</dbReference>
<gene>
    <name evidence="14" type="ORF">H6P81_006439</name>
</gene>
<dbReference type="InterPro" id="IPR013210">
    <property type="entry name" value="LRR_N_plant-typ"/>
</dbReference>